<feature type="domain" description="Cellulose-binding Sde182 C-terminal" evidence="3">
    <location>
        <begin position="451"/>
        <end position="525"/>
    </location>
</feature>
<evidence type="ECO:0008006" key="6">
    <source>
        <dbReference type="Google" id="ProtNLM"/>
    </source>
</evidence>
<evidence type="ECO:0000256" key="1">
    <source>
        <dbReference type="SAM" id="SignalP"/>
    </source>
</evidence>
<evidence type="ECO:0000259" key="3">
    <source>
        <dbReference type="Pfam" id="PF21027"/>
    </source>
</evidence>
<organism evidence="4 5">
    <name type="scientific">Novosphingobium sediminicola</name>
    <dbReference type="NCBI Taxonomy" id="563162"/>
    <lineage>
        <taxon>Bacteria</taxon>
        <taxon>Pseudomonadati</taxon>
        <taxon>Pseudomonadota</taxon>
        <taxon>Alphaproteobacteria</taxon>
        <taxon>Sphingomonadales</taxon>
        <taxon>Sphingomonadaceae</taxon>
        <taxon>Novosphingobium</taxon>
    </lineage>
</organism>
<dbReference type="InterPro" id="IPR011483">
    <property type="entry name" value="Sde182_NH-like"/>
</dbReference>
<dbReference type="Gene3D" id="2.60.40.10">
    <property type="entry name" value="Immunoglobulins"/>
    <property type="match status" value="1"/>
</dbReference>
<reference evidence="4 5" key="1">
    <citation type="submission" date="2020-08" db="EMBL/GenBank/DDBJ databases">
        <title>Genomic Encyclopedia of Type Strains, Phase IV (KMG-IV): sequencing the most valuable type-strain genomes for metagenomic binning, comparative biology and taxonomic classification.</title>
        <authorList>
            <person name="Goeker M."/>
        </authorList>
    </citation>
    <scope>NUCLEOTIDE SEQUENCE [LARGE SCALE GENOMIC DNA]</scope>
    <source>
        <strain evidence="4 5">DSM 27057</strain>
    </source>
</reference>
<dbReference type="Pfam" id="PF21027">
    <property type="entry name" value="Sde0182_C"/>
    <property type="match status" value="1"/>
</dbReference>
<dbReference type="InterPro" id="IPR036452">
    <property type="entry name" value="Ribo_hydro-like"/>
</dbReference>
<feature type="domain" description="Cellulose-binding Sde182 nucleoside hydrolase-like" evidence="2">
    <location>
        <begin position="42"/>
        <end position="366"/>
    </location>
</feature>
<dbReference type="GO" id="GO:0016799">
    <property type="term" value="F:hydrolase activity, hydrolyzing N-glycosyl compounds"/>
    <property type="evidence" value="ECO:0007669"/>
    <property type="project" value="InterPro"/>
</dbReference>
<evidence type="ECO:0000259" key="2">
    <source>
        <dbReference type="Pfam" id="PF07632"/>
    </source>
</evidence>
<dbReference type="Proteomes" id="UP000548867">
    <property type="component" value="Unassembled WGS sequence"/>
</dbReference>
<dbReference type="AlphaFoldDB" id="A0A7W6CLY9"/>
<sequence length="528" mass="58361">MAGYAGIWLAGAAAVLTPQMALAASKKAPPLYLETPEGQKPRVVITADPELDDNNSLIRYLLYSTDYRTEGLVYASSQFHWTGDGKGTKLSVPGREYTRIPNNPCPCTSWRWSPDERFIDDAVAAYAKAYPNLKVHNKDYPTPELLKSKIRWGNVQFDGEMDKDTPGSDLIKKLLLDDEEAPIYLHAWGGGSTIARALKSIEDQYKGTKQWAAIRAKVIRKAILHPSGDQDDTYVKYIKPNWPEIRYRQLAGGLALGYNAQNAVSLEDAAYLSSDWMEKNISSRGSLGERERVWGDGKQMVKGDIFDFFGFSGKSADELRKEGYVVWTPLRDKGEFLGEGDTDTFLNLVNNGLRGYRDNSFGGWGGYSKADPTHGGFGSADFAAMMANMQRGERKRAPTHPFLAAAQRDWAERFKWAVTPTYAGANHNPSVSVVGPHQIVAKPGQVLKFSTKSSDPDGDKIAFKWWNWKEAGTYKGDLAVTGEAGGRASLTIPADAKPGDMFQIIVEASDVRPEPLSHYDKVLISIAK</sequence>
<dbReference type="Gene3D" id="3.90.245.10">
    <property type="entry name" value="Ribonucleoside hydrolase-like"/>
    <property type="match status" value="1"/>
</dbReference>
<evidence type="ECO:0000313" key="4">
    <source>
        <dbReference type="EMBL" id="MBB3953917.1"/>
    </source>
</evidence>
<feature type="chain" id="PRO_5031371964" description="DUF1593 domain-containing protein" evidence="1">
    <location>
        <begin position="24"/>
        <end position="528"/>
    </location>
</feature>
<protein>
    <recommendedName>
        <fullName evidence="6">DUF1593 domain-containing protein</fullName>
    </recommendedName>
</protein>
<accession>A0A7W6CLY9</accession>
<dbReference type="InterPro" id="IPR013783">
    <property type="entry name" value="Ig-like_fold"/>
</dbReference>
<dbReference type="InterPro" id="IPR048527">
    <property type="entry name" value="Sde182_C"/>
</dbReference>
<dbReference type="EMBL" id="JACIDX010000002">
    <property type="protein sequence ID" value="MBB3953917.1"/>
    <property type="molecule type" value="Genomic_DNA"/>
</dbReference>
<evidence type="ECO:0000313" key="5">
    <source>
        <dbReference type="Proteomes" id="UP000548867"/>
    </source>
</evidence>
<dbReference type="RefSeq" id="WP_221226993.1">
    <property type="nucleotide sequence ID" value="NZ_JACIDX010000002.1"/>
</dbReference>
<proteinExistence type="predicted"/>
<comment type="caution">
    <text evidence="4">The sequence shown here is derived from an EMBL/GenBank/DDBJ whole genome shotgun (WGS) entry which is preliminary data.</text>
</comment>
<keyword evidence="5" id="KW-1185">Reference proteome</keyword>
<dbReference type="Pfam" id="PF07632">
    <property type="entry name" value="Sde182_NH-like"/>
    <property type="match status" value="1"/>
</dbReference>
<feature type="signal peptide" evidence="1">
    <location>
        <begin position="1"/>
        <end position="23"/>
    </location>
</feature>
<keyword evidence="1" id="KW-0732">Signal</keyword>
<gene>
    <name evidence="4" type="ORF">GGR38_000844</name>
</gene>
<name>A0A7W6CLY9_9SPHN</name>